<protein>
    <recommendedName>
        <fullName evidence="4">FeS cluster biogenesis domain-containing protein</fullName>
    </recommendedName>
</protein>
<organism evidence="2 3">
    <name type="scientific">Boletus edulis BED1</name>
    <dbReference type="NCBI Taxonomy" id="1328754"/>
    <lineage>
        <taxon>Eukaryota</taxon>
        <taxon>Fungi</taxon>
        <taxon>Dikarya</taxon>
        <taxon>Basidiomycota</taxon>
        <taxon>Agaricomycotina</taxon>
        <taxon>Agaricomycetes</taxon>
        <taxon>Agaricomycetidae</taxon>
        <taxon>Boletales</taxon>
        <taxon>Boletineae</taxon>
        <taxon>Boletaceae</taxon>
        <taxon>Boletoideae</taxon>
        <taxon>Boletus</taxon>
    </lineage>
</organism>
<dbReference type="PANTHER" id="PTHR43011:SF1">
    <property type="entry name" value="IRON-SULFUR CLUSTER ASSEMBLY 2 HOMOLOG, MITOCHONDRIAL"/>
    <property type="match status" value="1"/>
</dbReference>
<comment type="caution">
    <text evidence="2">The sequence shown here is derived from an EMBL/GenBank/DDBJ whole genome shotgun (WGS) entry which is preliminary data.</text>
</comment>
<evidence type="ECO:0000256" key="1">
    <source>
        <dbReference type="ARBA" id="ARBA00006718"/>
    </source>
</evidence>
<reference evidence="2" key="1">
    <citation type="submission" date="2019-10" db="EMBL/GenBank/DDBJ databases">
        <authorList>
            <consortium name="DOE Joint Genome Institute"/>
            <person name="Kuo A."/>
            <person name="Miyauchi S."/>
            <person name="Kiss E."/>
            <person name="Drula E."/>
            <person name="Kohler A."/>
            <person name="Sanchez-Garcia M."/>
            <person name="Andreopoulos B."/>
            <person name="Barry K.W."/>
            <person name="Bonito G."/>
            <person name="Buee M."/>
            <person name="Carver A."/>
            <person name="Chen C."/>
            <person name="Cichocki N."/>
            <person name="Clum A."/>
            <person name="Culley D."/>
            <person name="Crous P.W."/>
            <person name="Fauchery L."/>
            <person name="Girlanda M."/>
            <person name="Hayes R."/>
            <person name="Keri Z."/>
            <person name="LaButti K."/>
            <person name="Lipzen A."/>
            <person name="Lombard V."/>
            <person name="Magnuson J."/>
            <person name="Maillard F."/>
            <person name="Morin E."/>
            <person name="Murat C."/>
            <person name="Nolan M."/>
            <person name="Ohm R."/>
            <person name="Pangilinan J."/>
            <person name="Pereira M."/>
            <person name="Perotto S."/>
            <person name="Peter M."/>
            <person name="Riley R."/>
            <person name="Sitrit Y."/>
            <person name="Stielow B."/>
            <person name="Szollosi G."/>
            <person name="Zifcakova L."/>
            <person name="Stursova M."/>
            <person name="Spatafora J.W."/>
            <person name="Tedersoo L."/>
            <person name="Vaario L.-M."/>
            <person name="Yamada A."/>
            <person name="Yan M."/>
            <person name="Wang P."/>
            <person name="Xu J."/>
            <person name="Bruns T."/>
            <person name="Baldrian P."/>
            <person name="Vilgalys R."/>
            <person name="Henrissat B."/>
            <person name="Grigoriev I.V."/>
            <person name="Hibbett D."/>
            <person name="Nagy L.G."/>
            <person name="Martin F.M."/>
        </authorList>
    </citation>
    <scope>NUCLEOTIDE SEQUENCE</scope>
    <source>
        <strain evidence="2">BED1</strain>
    </source>
</reference>
<dbReference type="PANTHER" id="PTHR43011">
    <property type="entry name" value="IRON-SULFUR CLUSTER ASSEMBLY 2 HOMOLOG, MITOCHONDRIAL"/>
    <property type="match status" value="1"/>
</dbReference>
<feature type="non-terminal residue" evidence="2">
    <location>
        <position position="1"/>
    </location>
</feature>
<dbReference type="GO" id="GO:0005506">
    <property type="term" value="F:iron ion binding"/>
    <property type="evidence" value="ECO:0007669"/>
    <property type="project" value="TreeGrafter"/>
</dbReference>
<keyword evidence="3" id="KW-1185">Reference proteome</keyword>
<gene>
    <name evidence="2" type="ORF">L210DRAFT_3434650</name>
</gene>
<dbReference type="GO" id="GO:0051537">
    <property type="term" value="F:2 iron, 2 sulfur cluster binding"/>
    <property type="evidence" value="ECO:0007669"/>
    <property type="project" value="TreeGrafter"/>
</dbReference>
<dbReference type="EMBL" id="WHUW01000477">
    <property type="protein sequence ID" value="KAF8414580.1"/>
    <property type="molecule type" value="Genomic_DNA"/>
</dbReference>
<proteinExistence type="inferred from homology"/>
<accession>A0AAD4BA89</accession>
<evidence type="ECO:0000313" key="3">
    <source>
        <dbReference type="Proteomes" id="UP001194468"/>
    </source>
</evidence>
<dbReference type="AlphaFoldDB" id="A0AAD4BA89"/>
<dbReference type="GO" id="GO:0016226">
    <property type="term" value="P:iron-sulfur cluster assembly"/>
    <property type="evidence" value="ECO:0007669"/>
    <property type="project" value="TreeGrafter"/>
</dbReference>
<dbReference type="InterPro" id="IPR035903">
    <property type="entry name" value="HesB-like_dom_sf"/>
</dbReference>
<name>A0AAD4BA89_BOLED</name>
<dbReference type="Gene3D" id="2.60.300.12">
    <property type="entry name" value="HesB-like domain"/>
    <property type="match status" value="1"/>
</dbReference>
<reference evidence="2" key="2">
    <citation type="journal article" date="2020" name="Nat. Commun.">
        <title>Large-scale genome sequencing of mycorrhizal fungi provides insights into the early evolution of symbiotic traits.</title>
        <authorList>
            <person name="Miyauchi S."/>
            <person name="Kiss E."/>
            <person name="Kuo A."/>
            <person name="Drula E."/>
            <person name="Kohler A."/>
            <person name="Sanchez-Garcia M."/>
            <person name="Morin E."/>
            <person name="Andreopoulos B."/>
            <person name="Barry K.W."/>
            <person name="Bonito G."/>
            <person name="Buee M."/>
            <person name="Carver A."/>
            <person name="Chen C."/>
            <person name="Cichocki N."/>
            <person name="Clum A."/>
            <person name="Culley D."/>
            <person name="Crous P.W."/>
            <person name="Fauchery L."/>
            <person name="Girlanda M."/>
            <person name="Hayes R.D."/>
            <person name="Keri Z."/>
            <person name="LaButti K."/>
            <person name="Lipzen A."/>
            <person name="Lombard V."/>
            <person name="Magnuson J."/>
            <person name="Maillard F."/>
            <person name="Murat C."/>
            <person name="Nolan M."/>
            <person name="Ohm R.A."/>
            <person name="Pangilinan J."/>
            <person name="Pereira M.F."/>
            <person name="Perotto S."/>
            <person name="Peter M."/>
            <person name="Pfister S."/>
            <person name="Riley R."/>
            <person name="Sitrit Y."/>
            <person name="Stielow J.B."/>
            <person name="Szollosi G."/>
            <person name="Zifcakova L."/>
            <person name="Stursova M."/>
            <person name="Spatafora J.W."/>
            <person name="Tedersoo L."/>
            <person name="Vaario L.M."/>
            <person name="Yamada A."/>
            <person name="Yan M."/>
            <person name="Wang P."/>
            <person name="Xu J."/>
            <person name="Bruns T."/>
            <person name="Baldrian P."/>
            <person name="Vilgalys R."/>
            <person name="Dunand C."/>
            <person name="Henrissat B."/>
            <person name="Grigoriev I.V."/>
            <person name="Hibbett D."/>
            <person name="Nagy L.G."/>
            <person name="Martin F.M."/>
        </authorList>
    </citation>
    <scope>NUCLEOTIDE SEQUENCE</scope>
    <source>
        <strain evidence="2">BED1</strain>
    </source>
</reference>
<comment type="similarity">
    <text evidence="1">Belongs to the HesB/IscA family.</text>
</comment>
<dbReference type="GO" id="GO:0005739">
    <property type="term" value="C:mitochondrion"/>
    <property type="evidence" value="ECO:0007669"/>
    <property type="project" value="TreeGrafter"/>
</dbReference>
<dbReference type="GO" id="GO:0051539">
    <property type="term" value="F:4 iron, 4 sulfur cluster binding"/>
    <property type="evidence" value="ECO:0007669"/>
    <property type="project" value="TreeGrafter"/>
</dbReference>
<evidence type="ECO:0000313" key="2">
    <source>
        <dbReference type="EMBL" id="KAF8414580.1"/>
    </source>
</evidence>
<evidence type="ECO:0008006" key="4">
    <source>
        <dbReference type="Google" id="ProtNLM"/>
    </source>
</evidence>
<dbReference type="Proteomes" id="UP001194468">
    <property type="component" value="Unassembled WGS sequence"/>
</dbReference>
<dbReference type="SUPFAM" id="SSF89360">
    <property type="entry name" value="HesB-like domain"/>
    <property type="match status" value="1"/>
</dbReference>
<sequence>QREREATLHISVESGGCHGYYYKMALANVRAAEDYSSIQSYASRYLTLKCVYIDAVSFPMLNGSTVDYATGLIGVVGDLRAKGGCRSSKSLPRHTVVM</sequence>